<dbReference type="GO" id="GO:0016843">
    <property type="term" value="F:amine-lyase activity"/>
    <property type="evidence" value="ECO:0007669"/>
    <property type="project" value="TreeGrafter"/>
</dbReference>
<dbReference type="AlphaFoldDB" id="A0A834W8K1"/>
<comment type="similarity">
    <text evidence="1 3">Belongs to the PdxS/SNZ family.</text>
</comment>
<dbReference type="InterPro" id="IPR013785">
    <property type="entry name" value="Aldolase_TIM"/>
</dbReference>
<dbReference type="Pfam" id="PF01680">
    <property type="entry name" value="SOR_SNZ"/>
    <property type="match status" value="2"/>
</dbReference>
<dbReference type="PANTHER" id="PTHR31829:SF2">
    <property type="entry name" value="PYRIDOXAL 5'-PHOSPHATE SYNTHASE-LIKE SUBUNIT PDX1.2"/>
    <property type="match status" value="1"/>
</dbReference>
<accession>A0A834W8K1</accession>
<gene>
    <name evidence="5" type="ORF">G2W53_028234</name>
</gene>
<dbReference type="GO" id="GO:0006520">
    <property type="term" value="P:amino acid metabolic process"/>
    <property type="evidence" value="ECO:0007669"/>
    <property type="project" value="TreeGrafter"/>
</dbReference>
<dbReference type="GO" id="GO:0042823">
    <property type="term" value="P:pyridoxal phosphate biosynthetic process"/>
    <property type="evidence" value="ECO:0007669"/>
    <property type="project" value="InterPro"/>
</dbReference>
<dbReference type="SUPFAM" id="SSF51366">
    <property type="entry name" value="Ribulose-phoshate binding barrel"/>
    <property type="match status" value="2"/>
</dbReference>
<feature type="domain" description="PdxS/SNZ N-terminal" evidence="4">
    <location>
        <begin position="32"/>
        <end position="227"/>
    </location>
</feature>
<evidence type="ECO:0000259" key="4">
    <source>
        <dbReference type="Pfam" id="PF01680"/>
    </source>
</evidence>
<comment type="caution">
    <text evidence="5">The sequence shown here is derived from an EMBL/GenBank/DDBJ whole genome shotgun (WGS) entry which is preliminary data.</text>
</comment>
<dbReference type="GO" id="GO:0008615">
    <property type="term" value="P:pyridoxine biosynthetic process"/>
    <property type="evidence" value="ECO:0007669"/>
    <property type="project" value="TreeGrafter"/>
</dbReference>
<evidence type="ECO:0000256" key="1">
    <source>
        <dbReference type="ARBA" id="ARBA00007281"/>
    </source>
</evidence>
<proteinExistence type="inferred from homology"/>
<dbReference type="InterPro" id="IPR001852">
    <property type="entry name" value="PdxS/SNZ"/>
</dbReference>
<evidence type="ECO:0000256" key="3">
    <source>
        <dbReference type="PROSITE-ProRule" id="PRU00481"/>
    </source>
</evidence>
<dbReference type="Gene3D" id="3.20.20.70">
    <property type="entry name" value="Aldolase class I"/>
    <property type="match status" value="2"/>
</dbReference>
<dbReference type="Proteomes" id="UP000634136">
    <property type="component" value="Unassembled WGS sequence"/>
</dbReference>
<feature type="domain" description="PdxS/SNZ N-terminal" evidence="4">
    <location>
        <begin position="294"/>
        <end position="492"/>
    </location>
</feature>
<keyword evidence="6" id="KW-1185">Reference proteome</keyword>
<protein>
    <submittedName>
        <fullName evidence="5">Pyridoxal 5'-phosphate synthase-like subunit PDX1.2</fullName>
    </submittedName>
</protein>
<reference evidence="5" key="1">
    <citation type="submission" date="2020-09" db="EMBL/GenBank/DDBJ databases">
        <title>Genome-Enabled Discovery of Anthraquinone Biosynthesis in Senna tora.</title>
        <authorList>
            <person name="Kang S.-H."/>
            <person name="Pandey R.P."/>
            <person name="Lee C.-M."/>
            <person name="Sim J.-S."/>
            <person name="Jeong J.-T."/>
            <person name="Choi B.-S."/>
            <person name="Jung M."/>
            <person name="Ginzburg D."/>
            <person name="Zhao K."/>
            <person name="Won S.Y."/>
            <person name="Oh T.-J."/>
            <person name="Yu Y."/>
            <person name="Kim N.-H."/>
            <person name="Lee O.R."/>
            <person name="Lee T.-H."/>
            <person name="Bashyal P."/>
            <person name="Kim T.-S."/>
            <person name="Lee W.-H."/>
            <person name="Kawkins C."/>
            <person name="Kim C.-K."/>
            <person name="Kim J.S."/>
            <person name="Ahn B.O."/>
            <person name="Rhee S.Y."/>
            <person name="Sohng J.K."/>
        </authorList>
    </citation>
    <scope>NUCLEOTIDE SEQUENCE</scope>
    <source>
        <tissue evidence="5">Leaf</tissue>
    </source>
</reference>
<evidence type="ECO:0000256" key="2">
    <source>
        <dbReference type="ARBA" id="ARBA00022898"/>
    </source>
</evidence>
<organism evidence="5 6">
    <name type="scientific">Senna tora</name>
    <dbReference type="NCBI Taxonomy" id="362788"/>
    <lineage>
        <taxon>Eukaryota</taxon>
        <taxon>Viridiplantae</taxon>
        <taxon>Streptophyta</taxon>
        <taxon>Embryophyta</taxon>
        <taxon>Tracheophyta</taxon>
        <taxon>Spermatophyta</taxon>
        <taxon>Magnoliopsida</taxon>
        <taxon>eudicotyledons</taxon>
        <taxon>Gunneridae</taxon>
        <taxon>Pentapetalae</taxon>
        <taxon>rosids</taxon>
        <taxon>fabids</taxon>
        <taxon>Fabales</taxon>
        <taxon>Fabaceae</taxon>
        <taxon>Caesalpinioideae</taxon>
        <taxon>Cassia clade</taxon>
        <taxon>Senna</taxon>
    </lineage>
</organism>
<dbReference type="InterPro" id="IPR033755">
    <property type="entry name" value="PdxS/SNZ_N"/>
</dbReference>
<evidence type="ECO:0000313" key="6">
    <source>
        <dbReference type="Proteomes" id="UP000634136"/>
    </source>
</evidence>
<evidence type="ECO:0000313" key="5">
    <source>
        <dbReference type="EMBL" id="KAF7814265.1"/>
    </source>
</evidence>
<dbReference type="OrthoDB" id="1660966at2759"/>
<dbReference type="InterPro" id="IPR011060">
    <property type="entry name" value="RibuloseP-bd_barrel"/>
</dbReference>
<keyword evidence="2" id="KW-0663">Pyridoxal phosphate</keyword>
<sequence>MDDNAPTEAEYFGPTYLNPIDTSYSQKLFQLEKLRGGVILEVFNAHQAKIAQLAGVVAVAVFDRANTPRIDPAFVREIKTSVSIPVVARFRVGNDVEAQIIGISGADIMDENEMLGVIDDQNFIFKHQYNTYAEASPPFICGCRTLGEVFSRIVEGAAMIRIQGDSGGGRLAETVKNVRSIMADLRILLSLGDEEVSAFATKIGAPMDLLHLARKWRLRFPVMLWAAGGIVTPADAAMMMQLGCDGVFVGSEIFSSQNPIKRLKVTTFLMDNQVAPTPSANSYPNTPYYEKVKRTEKLRSGVILEVRNTLQAKMAQEAGVAALILSEPTNRTASRMMDPALIKDIKRAVSIPIVARARVGHFVEAQILDELGVDFIEESELLDVADEQNFINKLKFNASTSSPPFICGAQTLGEAFRRIAEGAAMIRIQGDLIESGSISKTVKHVKNLKADLRILYSLLDEEVSAFTKKIGAHIDLVWQAKSWKRLPVMLFASGGIATPLDAGLFMQMECDGVYVGSEIFKSSDPVARIKAIVEVVKSNGDIRVLNQHTVLASVTNKTDEAEPSESAA</sequence>
<dbReference type="PROSITE" id="PS51129">
    <property type="entry name" value="PDXS_SNZ_2"/>
    <property type="match status" value="2"/>
</dbReference>
<dbReference type="PANTHER" id="PTHR31829">
    <property type="entry name" value="PYRIDOXAL 5'-PHOSPHATE SYNTHASE SUBUNIT SNZ1-RELATED"/>
    <property type="match status" value="1"/>
</dbReference>
<name>A0A834W8K1_9FABA</name>
<dbReference type="EMBL" id="JAAIUW010000009">
    <property type="protein sequence ID" value="KAF7814265.1"/>
    <property type="molecule type" value="Genomic_DNA"/>
</dbReference>